<geneLocation type="plasmid" evidence="4">
    <name>psclo_3 dna</name>
</geneLocation>
<dbReference type="PANTHER" id="PTHR33755:SF7">
    <property type="entry name" value="TOXIN MODULE OF TOXIN-ANTITOXIN SYSTEM RELE_STBE FAMILY"/>
    <property type="match status" value="1"/>
</dbReference>
<sequence length="113" mass="13024">MGRQPWDGQAATLAGQMKIQWTSKASSDLVRLHEHLGPVAPEAAARVVQQLAHAPDRLIDYPRIGEKLEAYEPREVRRIIVGNYEMRYEIAAGTIFILRLWHCRENRNFESEQ</sequence>
<organism evidence="3 4">
    <name type="scientific">Sphingobium cloacae</name>
    <dbReference type="NCBI Taxonomy" id="120107"/>
    <lineage>
        <taxon>Bacteria</taxon>
        <taxon>Pseudomonadati</taxon>
        <taxon>Pseudomonadota</taxon>
        <taxon>Alphaproteobacteria</taxon>
        <taxon>Sphingomonadales</taxon>
        <taxon>Sphingomonadaceae</taxon>
        <taxon>Sphingobium</taxon>
    </lineage>
</organism>
<accession>A0A1E1F8P7</accession>
<dbReference type="SUPFAM" id="SSF143011">
    <property type="entry name" value="RelE-like"/>
    <property type="match status" value="1"/>
</dbReference>
<dbReference type="Pfam" id="PF05016">
    <property type="entry name" value="ParE_toxin"/>
    <property type="match status" value="1"/>
</dbReference>
<dbReference type="InterPro" id="IPR007712">
    <property type="entry name" value="RelE/ParE_toxin"/>
</dbReference>
<dbReference type="Gene3D" id="3.30.2310.20">
    <property type="entry name" value="RelE-like"/>
    <property type="match status" value="1"/>
</dbReference>
<dbReference type="Proteomes" id="UP000218272">
    <property type="component" value="Plasmid pSCLO_3"/>
</dbReference>
<evidence type="ECO:0000256" key="1">
    <source>
        <dbReference type="ARBA" id="ARBA00006226"/>
    </source>
</evidence>
<proteinExistence type="inferred from homology"/>
<comment type="similarity">
    <text evidence="1">Belongs to the RelE toxin family.</text>
</comment>
<evidence type="ECO:0000256" key="2">
    <source>
        <dbReference type="ARBA" id="ARBA00022649"/>
    </source>
</evidence>
<dbReference type="AlphaFoldDB" id="A0A1E1F8P7"/>
<dbReference type="EMBL" id="AP017657">
    <property type="protein sequence ID" value="BAV66801.1"/>
    <property type="molecule type" value="Genomic_DNA"/>
</dbReference>
<keyword evidence="3" id="KW-0614">Plasmid</keyword>
<evidence type="ECO:0000313" key="4">
    <source>
        <dbReference type="Proteomes" id="UP000218272"/>
    </source>
</evidence>
<name>A0A1E1F8P7_9SPHN</name>
<reference evidence="3 4" key="1">
    <citation type="submission" date="2016-10" db="EMBL/GenBank/DDBJ databases">
        <title>Complete Genome Sequence of the Nonylphenol-Degrading Bacterium Sphingobium cloacae JCM 10874T.</title>
        <authorList>
            <person name="Ootsuka M."/>
            <person name="Nishizawa T."/>
            <person name="Ohta H."/>
        </authorList>
    </citation>
    <scope>NUCLEOTIDE SEQUENCE [LARGE SCALE GENOMIC DNA]</scope>
    <source>
        <strain evidence="3 4">JCM 10874</strain>
        <plasmid evidence="4">psclo_3 dna</plasmid>
    </source>
</reference>
<dbReference type="KEGG" id="sclo:SCLO_3001340"/>
<gene>
    <name evidence="3" type="ORF">SCLO_3001340</name>
</gene>
<dbReference type="InterPro" id="IPR051803">
    <property type="entry name" value="TA_system_RelE-like_toxin"/>
</dbReference>
<keyword evidence="2" id="KW-1277">Toxin-antitoxin system</keyword>
<keyword evidence="4" id="KW-1185">Reference proteome</keyword>
<dbReference type="PANTHER" id="PTHR33755">
    <property type="entry name" value="TOXIN PARE1-RELATED"/>
    <property type="match status" value="1"/>
</dbReference>
<protein>
    <submittedName>
        <fullName evidence="3">Plasmid stabilization protein</fullName>
    </submittedName>
</protein>
<evidence type="ECO:0000313" key="3">
    <source>
        <dbReference type="EMBL" id="BAV66801.1"/>
    </source>
</evidence>
<dbReference type="InterPro" id="IPR035093">
    <property type="entry name" value="RelE/ParE_toxin_dom_sf"/>
</dbReference>